<reference evidence="2" key="1">
    <citation type="journal article" date="2011" name="Nat. Biotechnol.">
        <title>The genomic sequence of the Chinese hamster ovary (CHO)-K1 cell line.</title>
        <authorList>
            <person name="Xu X."/>
            <person name="Nagarajan H."/>
            <person name="Lewis N.E."/>
            <person name="Pan S."/>
            <person name="Cai Z."/>
            <person name="Liu X."/>
            <person name="Chen W."/>
            <person name="Xie M."/>
            <person name="Wang W."/>
            <person name="Hammond S."/>
            <person name="Andersen M.R."/>
            <person name="Neff N."/>
            <person name="Passarelli B."/>
            <person name="Koh W."/>
            <person name="Fan H.C."/>
            <person name="Wang J."/>
            <person name="Gui Y."/>
            <person name="Lee K.H."/>
            <person name="Betenbaugh M.J."/>
            <person name="Quake S.R."/>
            <person name="Famili I."/>
            <person name="Palsson B.O."/>
            <person name="Wang J."/>
        </authorList>
    </citation>
    <scope>NUCLEOTIDE SEQUENCE [LARGE SCALE GENOMIC DNA]</scope>
    <source>
        <strain evidence="2">CHO K1 cell line</strain>
    </source>
</reference>
<name>G3GSH9_CRIGR</name>
<organism evidence="1 2">
    <name type="scientific">Cricetulus griseus</name>
    <name type="common">Chinese hamster</name>
    <name type="synonym">Cricetulus barabensis griseus</name>
    <dbReference type="NCBI Taxonomy" id="10029"/>
    <lineage>
        <taxon>Eukaryota</taxon>
        <taxon>Metazoa</taxon>
        <taxon>Chordata</taxon>
        <taxon>Craniata</taxon>
        <taxon>Vertebrata</taxon>
        <taxon>Euteleostomi</taxon>
        <taxon>Mammalia</taxon>
        <taxon>Eutheria</taxon>
        <taxon>Euarchontoglires</taxon>
        <taxon>Glires</taxon>
        <taxon>Rodentia</taxon>
        <taxon>Myomorpha</taxon>
        <taxon>Muroidea</taxon>
        <taxon>Cricetidae</taxon>
        <taxon>Cricetinae</taxon>
        <taxon>Cricetulus</taxon>
    </lineage>
</organism>
<sequence>MTALHIRCSRHSIAALEQEHIMKENDLKPLILYPARASRYSQTLEGQQFTYHAYIKGNLL</sequence>
<gene>
    <name evidence="1" type="ORF">I79_000593</name>
</gene>
<dbReference type="InParanoid" id="G3GSH9"/>
<protein>
    <submittedName>
        <fullName evidence="1">Uncharacterized protein</fullName>
    </submittedName>
</protein>
<evidence type="ECO:0000313" key="2">
    <source>
        <dbReference type="Proteomes" id="UP000001075"/>
    </source>
</evidence>
<evidence type="ECO:0000313" key="1">
    <source>
        <dbReference type="EMBL" id="EGV96565.1"/>
    </source>
</evidence>
<proteinExistence type="predicted"/>
<accession>G3GSH9</accession>
<dbReference type="EMBL" id="JH000011">
    <property type="protein sequence ID" value="EGV96565.1"/>
    <property type="molecule type" value="Genomic_DNA"/>
</dbReference>
<dbReference type="Proteomes" id="UP000001075">
    <property type="component" value="Unassembled WGS sequence"/>
</dbReference>
<dbReference type="AlphaFoldDB" id="G3GSH9"/>